<evidence type="ECO:0000313" key="3">
    <source>
        <dbReference type="Proteomes" id="UP000319210"/>
    </source>
</evidence>
<proteinExistence type="predicted"/>
<sequence>MSSSGEGPLLPPARPGEGPLPGLGGPPLKPGGAGDLASSRAAKKKAAGYLENHLAPDTKTDGAHADLATSGVTGAVPDQGIPLSPSAMQRPSGPSIAGGPFQGWALSKGLSTAHAVWEQQVKNLLNRLTSERDALRGANTTIHGNDGDTGRRLRSAATDPPLPSKLNDY</sequence>
<feature type="region of interest" description="Disordered" evidence="1">
    <location>
        <begin position="1"/>
        <end position="101"/>
    </location>
</feature>
<reference evidence="2 3" key="1">
    <citation type="submission" date="2019-06" db="EMBL/GenBank/DDBJ databases">
        <title>Whole genome shotgun sequence of Streptomyces cacaoi subsp. cacaoi NBRC 12748.</title>
        <authorList>
            <person name="Hosoyama A."/>
            <person name="Uohara A."/>
            <person name="Ohji S."/>
            <person name="Ichikawa N."/>
        </authorList>
    </citation>
    <scope>NUCLEOTIDE SEQUENCE [LARGE SCALE GENOMIC DNA]</scope>
    <source>
        <strain evidence="2 3">NBRC 12748</strain>
    </source>
</reference>
<dbReference type="RefSeq" id="WP_030894584.1">
    <property type="nucleotide sequence ID" value="NZ_BJMM01000030.1"/>
</dbReference>
<feature type="compositionally biased region" description="Basic and acidic residues" evidence="1">
    <location>
        <begin position="54"/>
        <end position="64"/>
    </location>
</feature>
<accession>A0A4Y3R470</accession>
<evidence type="ECO:0000313" key="2">
    <source>
        <dbReference type="EMBL" id="GEB52342.1"/>
    </source>
</evidence>
<feature type="region of interest" description="Disordered" evidence="1">
    <location>
        <begin position="131"/>
        <end position="169"/>
    </location>
</feature>
<dbReference type="Proteomes" id="UP000319210">
    <property type="component" value="Unassembled WGS sequence"/>
</dbReference>
<dbReference type="EMBL" id="BJMM01000030">
    <property type="protein sequence ID" value="GEB52342.1"/>
    <property type="molecule type" value="Genomic_DNA"/>
</dbReference>
<dbReference type="AlphaFoldDB" id="A0A4Y3R470"/>
<organism evidence="2 3">
    <name type="scientific">Streptomyces cacaoi</name>
    <dbReference type="NCBI Taxonomy" id="1898"/>
    <lineage>
        <taxon>Bacteria</taxon>
        <taxon>Bacillati</taxon>
        <taxon>Actinomycetota</taxon>
        <taxon>Actinomycetes</taxon>
        <taxon>Kitasatosporales</taxon>
        <taxon>Streptomycetaceae</taxon>
        <taxon>Streptomyces</taxon>
    </lineage>
</organism>
<name>A0A4Y3R470_STRCI</name>
<gene>
    <name evidence="2" type="ORF">SCA03_48930</name>
</gene>
<protein>
    <submittedName>
        <fullName evidence="2">Uncharacterized protein</fullName>
    </submittedName>
</protein>
<keyword evidence="3" id="KW-1185">Reference proteome</keyword>
<evidence type="ECO:0000256" key="1">
    <source>
        <dbReference type="SAM" id="MobiDB-lite"/>
    </source>
</evidence>
<comment type="caution">
    <text evidence="2">The sequence shown here is derived from an EMBL/GenBank/DDBJ whole genome shotgun (WGS) entry which is preliminary data.</text>
</comment>
<dbReference type="OrthoDB" id="4331735at2"/>